<dbReference type="EC" id="2.7.-.-" evidence="4"/>
<sequence length="280" mass="31081">MLVQVGGHPGTVHDHGAWVIKSCLETEAMFYHATYHTDPDEEAALIRAKNALQDYLPACVGIADPQGVWLPGWPTHASTPPPIPGAYSIALENLTAPFRHANVCDIKLGTILYNETNPMISDEKRERMQRKAQETTSAKFGLRITGWCTYDAATDTMHRTDKQPGRAARTKSDVARLLIDALQLKDARYARIVREAMLPRLDALRTSLQSIPVQLRSTSVLLVMEGDPVSLNRGRTSPPVDVRLIDLAHSHWSNTPDEGVQRGLNLLYELCRDLCTQLLG</sequence>
<dbReference type="GO" id="GO:0005634">
    <property type="term" value="C:nucleus"/>
    <property type="evidence" value="ECO:0007669"/>
    <property type="project" value="TreeGrafter"/>
</dbReference>
<dbReference type="Gene3D" id="3.30.470.160">
    <property type="entry name" value="Inositol polyphosphate kinase"/>
    <property type="match status" value="1"/>
</dbReference>
<protein>
    <recommendedName>
        <fullName evidence="4">Kinase</fullName>
        <ecNumber evidence="4">2.7.-.-</ecNumber>
    </recommendedName>
</protein>
<dbReference type="GeneID" id="28727224"/>
<dbReference type="PANTHER" id="PTHR12400:SF108">
    <property type="entry name" value="KINASE"/>
    <property type="match status" value="1"/>
</dbReference>
<evidence type="ECO:0000256" key="3">
    <source>
        <dbReference type="ARBA" id="ARBA00022777"/>
    </source>
</evidence>
<dbReference type="VEuPathDB" id="FungiDB:Malapachy_0836"/>
<dbReference type="InterPro" id="IPR038286">
    <property type="entry name" value="IPK_sf"/>
</dbReference>
<evidence type="ECO:0000256" key="2">
    <source>
        <dbReference type="ARBA" id="ARBA00022679"/>
    </source>
</evidence>
<comment type="similarity">
    <text evidence="1 4">Belongs to the inositol phosphokinase (IPK) family.</text>
</comment>
<dbReference type="EMBL" id="LGAV01000003">
    <property type="protein sequence ID" value="KOS14914.1"/>
    <property type="molecule type" value="Genomic_DNA"/>
</dbReference>
<dbReference type="GO" id="GO:0032958">
    <property type="term" value="P:inositol phosphate biosynthetic process"/>
    <property type="evidence" value="ECO:0007669"/>
    <property type="project" value="InterPro"/>
</dbReference>
<keyword evidence="6" id="KW-1185">Reference proteome</keyword>
<dbReference type="RefSeq" id="XP_017992546.1">
    <property type="nucleotide sequence ID" value="XM_018135349.1"/>
</dbReference>
<dbReference type="AlphaFoldDB" id="A0A0M8MV32"/>
<evidence type="ECO:0000313" key="6">
    <source>
        <dbReference type="Proteomes" id="UP000037751"/>
    </source>
</evidence>
<proteinExistence type="inferred from homology"/>
<evidence type="ECO:0000313" key="5">
    <source>
        <dbReference type="EMBL" id="KOS14914.1"/>
    </source>
</evidence>
<organism evidence="5 6">
    <name type="scientific">Malassezia pachydermatis</name>
    <dbReference type="NCBI Taxonomy" id="77020"/>
    <lineage>
        <taxon>Eukaryota</taxon>
        <taxon>Fungi</taxon>
        <taxon>Dikarya</taxon>
        <taxon>Basidiomycota</taxon>
        <taxon>Ustilaginomycotina</taxon>
        <taxon>Malasseziomycetes</taxon>
        <taxon>Malasseziales</taxon>
        <taxon>Malasseziaceae</taxon>
        <taxon>Malassezia</taxon>
    </lineage>
</organism>
<dbReference type="GO" id="GO:0000824">
    <property type="term" value="F:inositol-1,4,5,6-tetrakisphosphate 3-kinase activity"/>
    <property type="evidence" value="ECO:0007669"/>
    <property type="project" value="TreeGrafter"/>
</dbReference>
<keyword evidence="3 4" id="KW-0418">Kinase</keyword>
<dbReference type="Pfam" id="PF03770">
    <property type="entry name" value="IPK"/>
    <property type="match status" value="1"/>
</dbReference>
<name>A0A0M8MV32_9BASI</name>
<keyword evidence="2 4" id="KW-0808">Transferase</keyword>
<dbReference type="GO" id="GO:0008440">
    <property type="term" value="F:inositol-1,4,5-trisphosphate 3-kinase activity"/>
    <property type="evidence" value="ECO:0007669"/>
    <property type="project" value="TreeGrafter"/>
</dbReference>
<comment type="caution">
    <text evidence="5">The sequence shown here is derived from an EMBL/GenBank/DDBJ whole genome shotgun (WGS) entry which is preliminary data.</text>
</comment>
<dbReference type="PANTHER" id="PTHR12400">
    <property type="entry name" value="INOSITOL POLYPHOSPHATE KINASE"/>
    <property type="match status" value="1"/>
</dbReference>
<reference evidence="5 6" key="1">
    <citation type="submission" date="2015-07" db="EMBL/GenBank/DDBJ databases">
        <title>Draft Genome Sequence of Malassezia furfur CBS1878 and Malassezia pachydermatis CBS1879.</title>
        <authorList>
            <person name="Triana S."/>
            <person name="Ohm R."/>
            <person name="Gonzalez A."/>
            <person name="DeCock H."/>
            <person name="Restrepo S."/>
            <person name="Celis A."/>
        </authorList>
    </citation>
    <scope>NUCLEOTIDE SEQUENCE [LARGE SCALE GENOMIC DNA]</scope>
    <source>
        <strain evidence="5 6">CBS 1879</strain>
    </source>
</reference>
<dbReference type="STRING" id="77020.A0A0M8MV32"/>
<dbReference type="GO" id="GO:0005737">
    <property type="term" value="C:cytoplasm"/>
    <property type="evidence" value="ECO:0007669"/>
    <property type="project" value="TreeGrafter"/>
</dbReference>
<dbReference type="InterPro" id="IPR005522">
    <property type="entry name" value="IPK"/>
</dbReference>
<evidence type="ECO:0000256" key="4">
    <source>
        <dbReference type="RuleBase" id="RU363090"/>
    </source>
</evidence>
<dbReference type="GO" id="GO:0046854">
    <property type="term" value="P:phosphatidylinositol phosphate biosynthetic process"/>
    <property type="evidence" value="ECO:0007669"/>
    <property type="project" value="TreeGrafter"/>
</dbReference>
<gene>
    <name evidence="5" type="ORF">Malapachy_0836</name>
</gene>
<accession>A0A0M8MV32</accession>
<evidence type="ECO:0000256" key="1">
    <source>
        <dbReference type="ARBA" id="ARBA00007374"/>
    </source>
</evidence>
<dbReference type="OrthoDB" id="338650at2759"/>
<dbReference type="Proteomes" id="UP000037751">
    <property type="component" value="Unassembled WGS sequence"/>
</dbReference>
<dbReference type="SUPFAM" id="SSF56104">
    <property type="entry name" value="SAICAR synthase-like"/>
    <property type="match status" value="1"/>
</dbReference>